<proteinExistence type="predicted"/>
<accession>A0A1V4ISH1</accession>
<dbReference type="EMBL" id="MZGV01000015">
    <property type="protein sequence ID" value="OPJ62407.1"/>
    <property type="molecule type" value="Genomic_DNA"/>
</dbReference>
<protein>
    <recommendedName>
        <fullName evidence="3">Tetratricopeptide repeat protein</fullName>
    </recommendedName>
</protein>
<keyword evidence="2" id="KW-1185">Reference proteome</keyword>
<dbReference type="OrthoDB" id="1905743at2"/>
<evidence type="ECO:0008006" key="3">
    <source>
        <dbReference type="Google" id="ProtNLM"/>
    </source>
</evidence>
<reference evidence="1 2" key="1">
    <citation type="submission" date="2017-03" db="EMBL/GenBank/DDBJ databases">
        <title>Genome sequence of Clostridium oryzae DSM 28571.</title>
        <authorList>
            <person name="Poehlein A."/>
            <person name="Daniel R."/>
        </authorList>
    </citation>
    <scope>NUCLEOTIDE SEQUENCE [LARGE SCALE GENOMIC DNA]</scope>
    <source>
        <strain evidence="1 2">DSM 28571</strain>
    </source>
</reference>
<sequence length="217" mass="25016">MIKNDILTEKLKELSRVLTTILDYTNKDEIIKSWDTLNKAYRKLMGINSSMAINLSYSDLMKFIGAYESPETVNLVVTGKLLKVHAYLCSIQGDEVSALSQSVKSAEILINALLSDFETAIDLCLDDIDEIINVISEYEIPLDCKYLIFKYYEAITRFDKAEDYLFEMREQNKESDFIKEEGEKFYEKLLTLPETVLEKGNLPIDEVKDSLESFRKI</sequence>
<dbReference type="Pfam" id="PF20092">
    <property type="entry name" value="DUF6483"/>
    <property type="match status" value="1"/>
</dbReference>
<dbReference type="AlphaFoldDB" id="A0A1V4ISH1"/>
<dbReference type="InterPro" id="IPR045507">
    <property type="entry name" value="DUF6483"/>
</dbReference>
<dbReference type="Proteomes" id="UP000190080">
    <property type="component" value="Unassembled WGS sequence"/>
</dbReference>
<dbReference type="RefSeq" id="WP_079423408.1">
    <property type="nucleotide sequence ID" value="NZ_MZGV01000015.1"/>
</dbReference>
<dbReference type="STRING" id="1450648.CLORY_17760"/>
<organism evidence="1 2">
    <name type="scientific">Clostridium oryzae</name>
    <dbReference type="NCBI Taxonomy" id="1450648"/>
    <lineage>
        <taxon>Bacteria</taxon>
        <taxon>Bacillati</taxon>
        <taxon>Bacillota</taxon>
        <taxon>Clostridia</taxon>
        <taxon>Eubacteriales</taxon>
        <taxon>Clostridiaceae</taxon>
        <taxon>Clostridium</taxon>
    </lineage>
</organism>
<evidence type="ECO:0000313" key="2">
    <source>
        <dbReference type="Proteomes" id="UP000190080"/>
    </source>
</evidence>
<evidence type="ECO:0000313" key="1">
    <source>
        <dbReference type="EMBL" id="OPJ62407.1"/>
    </source>
</evidence>
<comment type="caution">
    <text evidence="1">The sequence shown here is derived from an EMBL/GenBank/DDBJ whole genome shotgun (WGS) entry which is preliminary data.</text>
</comment>
<gene>
    <name evidence="1" type="ORF">CLORY_17760</name>
</gene>
<name>A0A1V4ISH1_9CLOT</name>